<gene>
    <name evidence="5 8" type="primary">egtA</name>
    <name evidence="8" type="ORF">NON19_28510</name>
</gene>
<keyword evidence="3 5" id="KW-0067">ATP-binding</keyword>
<comment type="similarity">
    <text evidence="5 6">Belongs to the glutamate--cysteine ligase type 2 family. EgtA subfamily.</text>
</comment>
<dbReference type="SUPFAM" id="SSF55931">
    <property type="entry name" value="Glutamine synthetase/guanido kinase"/>
    <property type="match status" value="1"/>
</dbReference>
<name>A0ABT1PKH6_9ACTN</name>
<comment type="catalytic activity">
    <reaction evidence="4 5 6">
        <text>L-cysteine + L-glutamate + ATP = gamma-L-glutamyl-L-cysteine + ADP + phosphate + H(+)</text>
        <dbReference type="Rhea" id="RHEA:13285"/>
        <dbReference type="ChEBI" id="CHEBI:15378"/>
        <dbReference type="ChEBI" id="CHEBI:29985"/>
        <dbReference type="ChEBI" id="CHEBI:30616"/>
        <dbReference type="ChEBI" id="CHEBI:35235"/>
        <dbReference type="ChEBI" id="CHEBI:43474"/>
        <dbReference type="ChEBI" id="CHEBI:58173"/>
        <dbReference type="ChEBI" id="CHEBI:456216"/>
        <dbReference type="EC" id="6.3.2.2"/>
    </reaction>
</comment>
<sequence length="434" mass="47205">MTSDRPISETEAAARAHGICFKNGPPRRIGVELEWLVHDDLDPLRTVGRARLTAALADLRRLPLRSTLTQEPGGQLELSSPPADSLTECVTSMAEDLAAVRQALCGHRLRLAGFGHEPWRRPRRLLRLPRYTAMEEYFDRVSPVGRAMMCGTASVQVCLDAGTEGRGPDGYAARWRLAHLIGPVLVASFANSPFSGGRPTGIRCTRQAVWAALDPPRTMAPPEAADPRDAWAGYALDAPVLCIRQDGQAWAVPEKLSFRDWIRDGGRHRTPRPPTDDDLTYHLTTLFPPVRPHGHLELRMIDAQPGDDGWIVPLAVTAALLDDPLAALAAHRAVGALDLRPYDRAPGNPLWQRAARHGLADPALRGAAEACFAAAREALPRLGASTAIRTAVDAFTERYVARGRCPADDLLDQVTQGQRPSARTAPLIGKDGRS</sequence>
<dbReference type="EMBL" id="JANFNH010000050">
    <property type="protein sequence ID" value="MCQ4045874.1"/>
    <property type="molecule type" value="Genomic_DNA"/>
</dbReference>
<dbReference type="InterPro" id="IPR035434">
    <property type="entry name" value="GCL_bact_plant"/>
</dbReference>
<dbReference type="RefSeq" id="WP_255932024.1">
    <property type="nucleotide sequence ID" value="NZ_JANFNH010000050.1"/>
</dbReference>
<feature type="region of interest" description="Disordered" evidence="7">
    <location>
        <begin position="412"/>
        <end position="434"/>
    </location>
</feature>
<dbReference type="Gene3D" id="3.30.590.20">
    <property type="match status" value="1"/>
</dbReference>
<proteinExistence type="inferred from homology"/>
<dbReference type="PANTHER" id="PTHR34378">
    <property type="entry name" value="GLUTAMATE--CYSTEINE LIGASE, CHLOROPLASTIC"/>
    <property type="match status" value="1"/>
</dbReference>
<evidence type="ECO:0000256" key="3">
    <source>
        <dbReference type="ARBA" id="ARBA00022840"/>
    </source>
</evidence>
<evidence type="ECO:0000256" key="4">
    <source>
        <dbReference type="ARBA" id="ARBA00048819"/>
    </source>
</evidence>
<dbReference type="InterPro" id="IPR017809">
    <property type="entry name" value="EgtA_Actinobacteria"/>
</dbReference>
<dbReference type="PANTHER" id="PTHR34378:SF1">
    <property type="entry name" value="GLUTAMATE--CYSTEINE LIGASE, CHLOROPLASTIC"/>
    <property type="match status" value="1"/>
</dbReference>
<comment type="caution">
    <text evidence="8">The sequence shown here is derived from an EMBL/GenBank/DDBJ whole genome shotgun (WGS) entry which is preliminary data.</text>
</comment>
<evidence type="ECO:0000256" key="6">
    <source>
        <dbReference type="PIRNR" id="PIRNR017901"/>
    </source>
</evidence>
<dbReference type="HAMAP" id="MF_02034">
    <property type="entry name" value="EgtA"/>
    <property type="match status" value="1"/>
</dbReference>
<dbReference type="GO" id="GO:0004357">
    <property type="term" value="F:glutamate-cysteine ligase activity"/>
    <property type="evidence" value="ECO:0007669"/>
    <property type="project" value="UniProtKB-EC"/>
</dbReference>
<dbReference type="EC" id="6.3.2.2" evidence="5"/>
<dbReference type="Pfam" id="PF04107">
    <property type="entry name" value="GCS2"/>
    <property type="match status" value="1"/>
</dbReference>
<evidence type="ECO:0000256" key="1">
    <source>
        <dbReference type="ARBA" id="ARBA00022598"/>
    </source>
</evidence>
<dbReference type="InterPro" id="IPR006336">
    <property type="entry name" value="GCS2"/>
</dbReference>
<keyword evidence="1 5" id="KW-0436">Ligase</keyword>
<evidence type="ECO:0000313" key="9">
    <source>
        <dbReference type="Proteomes" id="UP001206206"/>
    </source>
</evidence>
<keyword evidence="9" id="KW-1185">Reference proteome</keyword>
<dbReference type="Proteomes" id="UP001206206">
    <property type="component" value="Unassembled WGS sequence"/>
</dbReference>
<accession>A0ABT1PKH6</accession>
<evidence type="ECO:0000256" key="7">
    <source>
        <dbReference type="SAM" id="MobiDB-lite"/>
    </source>
</evidence>
<comment type="function">
    <text evidence="5">Catalyzes the synthesis of gamma-glutamylcysteine (gamma-GC). This compound is used as substrate for the biosynthesis of the low-molecular thiol compound ergothioneine.</text>
</comment>
<protein>
    <recommendedName>
        <fullName evidence="5">Glutamate--cysteine ligase EgtA</fullName>
        <ecNumber evidence="5">6.3.2.2</ecNumber>
    </recommendedName>
    <alternativeName>
        <fullName evidence="5">Gamma-glutamylcysteine synthase</fullName>
        <shortName evidence="5">GCS</shortName>
        <shortName evidence="5">Gamma-ECS</shortName>
    </alternativeName>
</protein>
<reference evidence="8 9" key="1">
    <citation type="submission" date="2022-06" db="EMBL/GenBank/DDBJ databases">
        <title>Draft genome sequence of type strain Streptomyces rubrisoli DSM 42083.</title>
        <authorList>
            <person name="Duangmal K."/>
            <person name="Klaysubun C."/>
        </authorList>
    </citation>
    <scope>NUCLEOTIDE SEQUENCE [LARGE SCALE GENOMIC DNA]</scope>
    <source>
        <strain evidence="8 9">DSM 42083</strain>
    </source>
</reference>
<evidence type="ECO:0000313" key="8">
    <source>
        <dbReference type="EMBL" id="MCQ4045874.1"/>
    </source>
</evidence>
<dbReference type="InterPro" id="IPR014746">
    <property type="entry name" value="Gln_synth/guanido_kin_cat_dom"/>
</dbReference>
<organism evidence="8 9">
    <name type="scientific">Streptantibioticus rubrisoli</name>
    <dbReference type="NCBI Taxonomy" id="1387313"/>
    <lineage>
        <taxon>Bacteria</taxon>
        <taxon>Bacillati</taxon>
        <taxon>Actinomycetota</taxon>
        <taxon>Actinomycetes</taxon>
        <taxon>Kitasatosporales</taxon>
        <taxon>Streptomycetaceae</taxon>
        <taxon>Streptantibioticus</taxon>
    </lineage>
</organism>
<evidence type="ECO:0000256" key="5">
    <source>
        <dbReference type="HAMAP-Rule" id="MF_02034"/>
    </source>
</evidence>
<dbReference type="NCBIfam" id="TIGR03444">
    <property type="entry name" value="EgtA_Cys_ligase"/>
    <property type="match status" value="1"/>
</dbReference>
<evidence type="ECO:0000256" key="2">
    <source>
        <dbReference type="ARBA" id="ARBA00022741"/>
    </source>
</evidence>
<dbReference type="PIRSF" id="PIRSF017901">
    <property type="entry name" value="GCL"/>
    <property type="match status" value="1"/>
</dbReference>
<comment type="pathway">
    <text evidence="5">Amino-acid biosynthesis; ergothioneine biosynthesis.</text>
</comment>
<keyword evidence="2 5" id="KW-0547">Nucleotide-binding</keyword>